<proteinExistence type="predicted"/>
<gene>
    <name evidence="1" type="ORF">ACFOZ0_12065</name>
</gene>
<protein>
    <submittedName>
        <fullName evidence="1">Uncharacterized protein</fullName>
    </submittedName>
</protein>
<dbReference type="Proteomes" id="UP001595701">
    <property type="component" value="Unassembled WGS sequence"/>
</dbReference>
<evidence type="ECO:0000313" key="2">
    <source>
        <dbReference type="Proteomes" id="UP001595701"/>
    </source>
</evidence>
<dbReference type="EMBL" id="JBHRWR010000009">
    <property type="protein sequence ID" value="MFC3573998.1"/>
    <property type="molecule type" value="Genomic_DNA"/>
</dbReference>
<dbReference type="RefSeq" id="WP_310770638.1">
    <property type="nucleotide sequence ID" value="NZ_JBHRWR010000009.1"/>
</dbReference>
<comment type="caution">
    <text evidence="1">The sequence shown here is derived from an EMBL/GenBank/DDBJ whole genome shotgun (WGS) entry which is preliminary data.</text>
</comment>
<accession>A0ABV7SBP6</accession>
<sequence>MDTGSRQLVVQVEHPVAQAPAVALTLPNMGTGWIDPPPVVNSSVPMPASRITEDLLGGENTVVVRVSSSLNNRLIARGYYDDIHDVGMRLFGRDGHTHITRVRDHGLVGPVRRLTQ</sequence>
<keyword evidence="2" id="KW-1185">Reference proteome</keyword>
<evidence type="ECO:0000313" key="1">
    <source>
        <dbReference type="EMBL" id="MFC3573998.1"/>
    </source>
</evidence>
<organism evidence="1 2">
    <name type="scientific">Streptomyces yaanensis</name>
    <dbReference type="NCBI Taxonomy" id="1142239"/>
    <lineage>
        <taxon>Bacteria</taxon>
        <taxon>Bacillati</taxon>
        <taxon>Actinomycetota</taxon>
        <taxon>Actinomycetes</taxon>
        <taxon>Kitasatosporales</taxon>
        <taxon>Streptomycetaceae</taxon>
        <taxon>Streptomyces</taxon>
    </lineage>
</organism>
<name>A0ABV7SBP6_9ACTN</name>
<reference evidence="2" key="1">
    <citation type="journal article" date="2019" name="Int. J. Syst. Evol. Microbiol.">
        <title>The Global Catalogue of Microorganisms (GCM) 10K type strain sequencing project: providing services to taxonomists for standard genome sequencing and annotation.</title>
        <authorList>
            <consortium name="The Broad Institute Genomics Platform"/>
            <consortium name="The Broad Institute Genome Sequencing Center for Infectious Disease"/>
            <person name="Wu L."/>
            <person name="Ma J."/>
        </authorList>
    </citation>
    <scope>NUCLEOTIDE SEQUENCE [LARGE SCALE GENOMIC DNA]</scope>
    <source>
        <strain evidence="2">CGMCC 4.7035</strain>
    </source>
</reference>